<reference evidence="1 2" key="1">
    <citation type="journal article" date="2016" name="Nat. Commun.">
        <title>Thousands of microbial genomes shed light on interconnected biogeochemical processes in an aquifer system.</title>
        <authorList>
            <person name="Anantharaman K."/>
            <person name="Brown C.T."/>
            <person name="Hug L.A."/>
            <person name="Sharon I."/>
            <person name="Castelle C.J."/>
            <person name="Probst A.J."/>
            <person name="Thomas B.C."/>
            <person name="Singh A."/>
            <person name="Wilkins M.J."/>
            <person name="Karaoz U."/>
            <person name="Brodie E.L."/>
            <person name="Williams K.H."/>
            <person name="Hubbard S.S."/>
            <person name="Banfield J.F."/>
        </authorList>
    </citation>
    <scope>NUCLEOTIDE SEQUENCE [LARGE SCALE GENOMIC DNA]</scope>
</reference>
<organism evidence="1 2">
    <name type="scientific">candidate division WOR-1 bacterium RIFOXYC12_FULL_54_18</name>
    <dbReference type="NCBI Taxonomy" id="1802584"/>
    <lineage>
        <taxon>Bacteria</taxon>
        <taxon>Bacillati</taxon>
        <taxon>Saganbacteria</taxon>
    </lineage>
</organism>
<dbReference type="EMBL" id="MEUG01000001">
    <property type="protein sequence ID" value="OGC28590.1"/>
    <property type="molecule type" value="Genomic_DNA"/>
</dbReference>
<sequence>MRAIWLLFVFSLMVSRVVASPRFFSSFDFGPTFIGYQEQVLDYTDPATSTVGRIDSTANPVTYALRGSLEMYWDKTLLGLRSVFPVYAATVKESWSFNGSLIQTNDLTYAVSTVDFYGGYSFAKRFELLSGFSMAKAEQNRENFYVNGVRQNIDRSTETILSQNVFLEARGKEGDQPLWFGYQVGLLYPLNVTTTNTLLPNFQFSSPGYTYYGRGSLYYLLSPDSIIEASLGYRWLHYDGSNWLTIGSSTAKWPMNNTSELTISLGWLYSY</sequence>
<dbReference type="Proteomes" id="UP000178602">
    <property type="component" value="Unassembled WGS sequence"/>
</dbReference>
<evidence type="ECO:0008006" key="3">
    <source>
        <dbReference type="Google" id="ProtNLM"/>
    </source>
</evidence>
<name>A0A1F4T7S6_UNCSA</name>
<protein>
    <recommendedName>
        <fullName evidence="3">Protochlamydia outer membrane protein domain-containing protein</fullName>
    </recommendedName>
</protein>
<comment type="caution">
    <text evidence="1">The sequence shown here is derived from an EMBL/GenBank/DDBJ whole genome shotgun (WGS) entry which is preliminary data.</text>
</comment>
<evidence type="ECO:0000313" key="2">
    <source>
        <dbReference type="Proteomes" id="UP000178602"/>
    </source>
</evidence>
<gene>
    <name evidence="1" type="ORF">A3K49_06500</name>
</gene>
<accession>A0A1F4T7S6</accession>
<evidence type="ECO:0000313" key="1">
    <source>
        <dbReference type="EMBL" id="OGC28590.1"/>
    </source>
</evidence>
<dbReference type="AlphaFoldDB" id="A0A1F4T7S6"/>
<proteinExistence type="predicted"/>